<feature type="domain" description="RING-type" evidence="8">
    <location>
        <begin position="20"/>
        <end position="59"/>
    </location>
</feature>
<evidence type="ECO:0000256" key="2">
    <source>
        <dbReference type="ARBA" id="ARBA00022723"/>
    </source>
</evidence>
<dbReference type="SUPFAM" id="SSF57850">
    <property type="entry name" value="RING/U-box"/>
    <property type="match status" value="1"/>
</dbReference>
<organism evidence="9">
    <name type="scientific">Phallusia mammillata</name>
    <dbReference type="NCBI Taxonomy" id="59560"/>
    <lineage>
        <taxon>Eukaryota</taxon>
        <taxon>Metazoa</taxon>
        <taxon>Chordata</taxon>
        <taxon>Tunicata</taxon>
        <taxon>Ascidiacea</taxon>
        <taxon>Phlebobranchia</taxon>
        <taxon>Ascidiidae</taxon>
        <taxon>Phallusia</taxon>
    </lineage>
</organism>
<dbReference type="InterPro" id="IPR017907">
    <property type="entry name" value="Znf_RING_CS"/>
</dbReference>
<keyword evidence="4" id="KW-0862">Zinc</keyword>
<evidence type="ECO:0000259" key="8">
    <source>
        <dbReference type="PROSITE" id="PS50089"/>
    </source>
</evidence>
<dbReference type="GO" id="GO:1990841">
    <property type="term" value="F:promoter-specific chromatin binding"/>
    <property type="evidence" value="ECO:0007669"/>
    <property type="project" value="TreeGrafter"/>
</dbReference>
<feature type="region of interest" description="Disordered" evidence="7">
    <location>
        <begin position="575"/>
        <end position="646"/>
    </location>
</feature>
<evidence type="ECO:0000256" key="3">
    <source>
        <dbReference type="ARBA" id="ARBA00022771"/>
    </source>
</evidence>
<dbReference type="Pfam" id="PF16207">
    <property type="entry name" value="RAWUL"/>
    <property type="match status" value="1"/>
</dbReference>
<dbReference type="GO" id="GO:0035102">
    <property type="term" value="C:PRC1 complex"/>
    <property type="evidence" value="ECO:0007669"/>
    <property type="project" value="TreeGrafter"/>
</dbReference>
<dbReference type="GO" id="GO:0008270">
    <property type="term" value="F:zinc ion binding"/>
    <property type="evidence" value="ECO:0007669"/>
    <property type="project" value="UniProtKB-KW"/>
</dbReference>
<feature type="region of interest" description="Disordered" evidence="7">
    <location>
        <begin position="941"/>
        <end position="989"/>
    </location>
</feature>
<dbReference type="AlphaFoldDB" id="A0A6F9D869"/>
<keyword evidence="2" id="KW-0479">Metal-binding</keyword>
<keyword evidence="5" id="KW-0539">Nucleus</keyword>
<feature type="compositionally biased region" description="Low complexity" evidence="7">
    <location>
        <begin position="601"/>
        <end position="613"/>
    </location>
</feature>
<dbReference type="PROSITE" id="PS00518">
    <property type="entry name" value="ZF_RING_1"/>
    <property type="match status" value="1"/>
</dbReference>
<proteinExistence type="evidence at transcript level"/>
<feature type="compositionally biased region" description="Low complexity" evidence="7">
    <location>
        <begin position="335"/>
        <end position="348"/>
    </location>
</feature>
<dbReference type="FunFam" id="3.30.40.10:FF:000033">
    <property type="entry name" value="Polycomb group RING finger protein 3"/>
    <property type="match status" value="1"/>
</dbReference>
<feature type="compositionally biased region" description="Polar residues" evidence="7">
    <location>
        <begin position="1091"/>
        <end position="1118"/>
    </location>
</feature>
<feature type="compositionally biased region" description="Low complexity" evidence="7">
    <location>
        <begin position="403"/>
        <end position="421"/>
    </location>
</feature>
<dbReference type="InterPro" id="IPR001841">
    <property type="entry name" value="Znf_RING"/>
</dbReference>
<feature type="compositionally biased region" description="Polar residues" evidence="7">
    <location>
        <begin position="747"/>
        <end position="812"/>
    </location>
</feature>
<dbReference type="InterPro" id="IPR032443">
    <property type="entry name" value="RAWUL"/>
</dbReference>
<feature type="region of interest" description="Disordered" evidence="7">
    <location>
        <begin position="726"/>
        <end position="838"/>
    </location>
</feature>
<dbReference type="PANTHER" id="PTHR10825:SF72">
    <property type="entry name" value="UBIQUITIN-LIKE DOMAIN-CONTAINING PROTEIN"/>
    <property type="match status" value="1"/>
</dbReference>
<feature type="compositionally biased region" description="Polar residues" evidence="7">
    <location>
        <begin position="380"/>
        <end position="402"/>
    </location>
</feature>
<protein>
    <submittedName>
        <fullName evidence="9">Polycomb group protein Psc</fullName>
    </submittedName>
</protein>
<dbReference type="SMART" id="SM00184">
    <property type="entry name" value="RING"/>
    <property type="match status" value="1"/>
</dbReference>
<dbReference type="Gene3D" id="3.30.40.10">
    <property type="entry name" value="Zinc/RING finger domain, C3HC4 (zinc finger)"/>
    <property type="match status" value="1"/>
</dbReference>
<dbReference type="PROSITE" id="PS50089">
    <property type="entry name" value="ZF_RING_2"/>
    <property type="match status" value="1"/>
</dbReference>
<gene>
    <name evidence="9" type="primary">Bmi1</name>
</gene>
<evidence type="ECO:0000256" key="6">
    <source>
        <dbReference type="PROSITE-ProRule" id="PRU00175"/>
    </source>
</evidence>
<feature type="compositionally biased region" description="Polar residues" evidence="7">
    <location>
        <begin position="943"/>
        <end position="956"/>
    </location>
</feature>
<comment type="subcellular location">
    <subcellularLocation>
        <location evidence="1">Nucleus</location>
    </subcellularLocation>
</comment>
<evidence type="ECO:0000313" key="9">
    <source>
        <dbReference type="EMBL" id="CAB3225832.1"/>
    </source>
</evidence>
<sequence>MTMNRKVKLRVRELHDHLTCFLCDGYFIDATTIIECLHSFCRTCIVRYLTDHKSCPICNVQVHKTRPLLNIRSDQTLQEIVYNLVPDLRKNEMKHRRQFWSDHEMIKFDVMCRGLTPEDLGEVDETKTKKSTKKLCLTIEPYKRRNRKLEPGSEWAELEKEMSKRYLRCSHDVTVKHLHKLIRMKFKEPENVEVLIFCGETIIPQTYTLGDVLEVFPCPMNQILELKYGLFVPKSLKRKRPAFWDSVDIASLKTQATPTVKKEATKAKKPISATPQLKAFFNSLKKSTPKRPKLTIKTNGELKTKPSIMDNSLAVENREDHAKIELLSMVQLTTVEKSPSKSSSDSEVTPPPMLENASHNASNVLAKSTTDLEKSPKPAISQSENHSSNKNGTSPQPKRTSPNGSKSQESNGKSNKSNNVKCYEMLDIPVAEAVRRKPPTPVEVPEVASKIVERPSQVNALSSSFPTPTTTITAVNDAVTDLTPFVQRKSPKRDTKEIRPTPGQQPRQHRRKPTNPTQYAGNSNTPPVNQDIRRQGGFAPAIPPSNTRPTNDDYLMLDSNAKSVYETVRINPPPKGGQFILLAPPNNNHDPMGNNRPLAPQPQQQQQRKPPTQNGSQPLRKIEPQPPRSIQKAPPNGKRPGSQDLSNLSNAAAHRVALDAVRSTMGSVKLQTDRKQAPSKRPILPKTTSASFSPLVVTGMDGIPQFGNTGPTRNIFQNEKVVYPMGNPVSAQNQRPVAPSNPIPAPSRQQQIPNKRPANSSQPPESTGFKNKSPRNNPRPITSNTPPFVSNQHVSVNGRNHTGINSTSTQHRNIAPATSVPGNNKPFIQTPSKLLNPPTAISRTNLLSHSYNKPSKSPQMTALTHNRNENNHRRAQEPLQNELLKATLMNQRSGRTGLSPHGKLYVDQRSQALTQPIKPHKTPPSKDPYQQTTIERTKALVQSLAQQSQNPSTSGVGNVARNGHSKHGQHASTHTPSPKPRSQKLPANMRPSPIEAAKLIYQIKESQRVLKNSSSGTSKAAIPNATKRPHQRARSSSRELPSFPVAVPPAGTKSPWSSRGYPAPAHAGRDFSESEYQPPIKKHFSQPPKAHQSSNSPHSGSIRSPGTSRLPPNQTLSSDMMPLELTSRTRKSSQSSGSSISSPAPTPPAPPILGADQPLCLVMKKA</sequence>
<keyword evidence="3 6" id="KW-0863">Zinc-finger</keyword>
<dbReference type="Pfam" id="PF13923">
    <property type="entry name" value="zf-C3HC4_2"/>
    <property type="match status" value="1"/>
</dbReference>
<feature type="compositionally biased region" description="Polar residues" evidence="7">
    <location>
        <begin position="514"/>
        <end position="528"/>
    </location>
</feature>
<feature type="compositionally biased region" description="Polar residues" evidence="7">
    <location>
        <begin position="357"/>
        <end position="369"/>
    </location>
</feature>
<feature type="region of interest" description="Disordered" evidence="7">
    <location>
        <begin position="664"/>
        <end position="688"/>
    </location>
</feature>
<feature type="compositionally biased region" description="Polar residues" evidence="7">
    <location>
        <begin position="1009"/>
        <end position="1018"/>
    </location>
</feature>
<accession>A0A6F9D869</accession>
<dbReference type="Gene3D" id="3.10.20.90">
    <property type="entry name" value="Phosphatidylinositol 3-kinase Catalytic Subunit, Chain A, domain 1"/>
    <property type="match status" value="1"/>
</dbReference>
<evidence type="ECO:0000256" key="1">
    <source>
        <dbReference type="ARBA" id="ARBA00004123"/>
    </source>
</evidence>
<evidence type="ECO:0000256" key="5">
    <source>
        <dbReference type="ARBA" id="ARBA00023242"/>
    </source>
</evidence>
<dbReference type="PANTHER" id="PTHR10825">
    <property type="entry name" value="RING FINGER DOMAIN-CONTAINING, POLYCOMB GROUP COMPONENT"/>
    <property type="match status" value="1"/>
</dbReference>
<evidence type="ECO:0000256" key="4">
    <source>
        <dbReference type="ARBA" id="ARBA00022833"/>
    </source>
</evidence>
<feature type="region of interest" description="Disordered" evidence="7">
    <location>
        <begin position="335"/>
        <end position="421"/>
    </location>
</feature>
<dbReference type="InterPro" id="IPR013083">
    <property type="entry name" value="Znf_RING/FYVE/PHD"/>
</dbReference>
<dbReference type="EMBL" id="LR783348">
    <property type="protein sequence ID" value="CAB3225832.1"/>
    <property type="molecule type" value="mRNA"/>
</dbReference>
<feature type="compositionally biased region" description="Polar residues" evidence="7">
    <location>
        <begin position="820"/>
        <end position="838"/>
    </location>
</feature>
<feature type="compositionally biased region" description="Low complexity" evidence="7">
    <location>
        <begin position="1132"/>
        <end position="1143"/>
    </location>
</feature>
<name>A0A6F9D869_9ASCI</name>
<feature type="region of interest" description="Disordered" evidence="7">
    <location>
        <begin position="484"/>
        <end position="554"/>
    </location>
</feature>
<evidence type="ECO:0000256" key="7">
    <source>
        <dbReference type="SAM" id="MobiDB-lite"/>
    </source>
</evidence>
<feature type="region of interest" description="Disordered" evidence="7">
    <location>
        <begin position="1008"/>
        <end position="1166"/>
    </location>
</feature>
<dbReference type="GO" id="GO:0000122">
    <property type="term" value="P:negative regulation of transcription by RNA polymerase II"/>
    <property type="evidence" value="ECO:0007669"/>
    <property type="project" value="TreeGrafter"/>
</dbReference>
<reference evidence="9" key="1">
    <citation type="submission" date="2020-04" db="EMBL/GenBank/DDBJ databases">
        <authorList>
            <person name="Neveu A P."/>
        </authorList>
    </citation>
    <scope>NUCLEOTIDE SEQUENCE</scope>
    <source>
        <tissue evidence="9">Whole embryo</tissue>
    </source>
</reference>